<proteinExistence type="predicted"/>
<evidence type="ECO:0000313" key="3">
    <source>
        <dbReference type="Proteomes" id="UP000001120"/>
    </source>
</evidence>
<organism evidence="2 3">
    <name type="scientific">Bacillus velezensis (strain DSM 23117 / BGSC 10A6 / LMG 26770 / FZB42)</name>
    <name type="common">Bacillus amyloliquefaciens subsp. plantarum</name>
    <dbReference type="NCBI Taxonomy" id="326423"/>
    <lineage>
        <taxon>Bacteria</taxon>
        <taxon>Bacillati</taxon>
        <taxon>Bacillota</taxon>
        <taxon>Bacilli</taxon>
        <taxon>Bacillales</taxon>
        <taxon>Bacillaceae</taxon>
        <taxon>Bacillus</taxon>
        <taxon>Bacillus amyloliquefaciens group</taxon>
    </lineage>
</organism>
<reference evidence="2 3" key="1">
    <citation type="journal article" date="2007" name="Nat. Biotechnol.">
        <title>Comparative analysis of the complete genome sequence of the plant growth-promoting bacterium Bacillus amyloliquefaciens FZB42.</title>
        <authorList>
            <person name="Chen X.H."/>
            <person name="Koumoutsi A."/>
            <person name="Scholz R."/>
            <person name="Eisenreich A."/>
            <person name="Schneider K."/>
            <person name="Heinemeyer I."/>
            <person name="Morgenstern B."/>
            <person name="Voss B."/>
            <person name="Hess W.R."/>
            <person name="Reva O."/>
            <person name="Junge H."/>
            <person name="Voigt B."/>
            <person name="Jungblut P.R."/>
            <person name="Vater J."/>
            <person name="Sussmuth R."/>
            <person name="Liesegang H."/>
            <person name="Strittmatter A."/>
            <person name="Gottschalk G."/>
            <person name="Borriss R."/>
        </authorList>
    </citation>
    <scope>NUCLEOTIDE SEQUENCE [LARGE SCALE GENOMIC DNA]</scope>
    <source>
        <strain evidence="3">DSM 23117 / BGSC 10A6 / LMG 26770 / FZB42</strain>
    </source>
</reference>
<dbReference type="HOGENOM" id="CLU_843847_0_0_9"/>
<dbReference type="Proteomes" id="UP000001120">
    <property type="component" value="Chromosome"/>
</dbReference>
<dbReference type="EMBL" id="CP000560">
    <property type="protein sequence ID" value="ABS73562.1"/>
    <property type="molecule type" value="Genomic_DNA"/>
</dbReference>
<name>A7Z3I6_BACVZ</name>
<dbReference type="KEGG" id="bay:RBAM_011990"/>
<gene>
    <name evidence="2" type="ordered locus">RBAM_011990</name>
</gene>
<dbReference type="Gene3D" id="1.10.1070.20">
    <property type="match status" value="1"/>
</dbReference>
<sequence>MVKEIQVNSFLRFLGQGISEPALVLADDFQKYILKTQKVVVGGEREHYNCMFLNEILSYKLAQHLDVPIPDAAIAFIDPRLIENDREIVFVHKFEEGYFFASQELENIEDNLRDNYQQMIAMGKPWIKRTWNAFFDNIKNTEDIAKIIAFDLLIANFDRYRNQGNLLIANTEEGRKVFAIDHGHAFFGPIWTNEKIQNMRQVSLTQQYVNYFTDCVLSINRDQVDGLGLVFNAIQPKIDLTDVKNHSFMNIIAEIEHINEHIIDSFFEGIPQEWFVEYNMQMTTYKDFLLKQKSLVRHIIQSLMNRNAFTNSVGGVLHWIDEKRAGTV</sequence>
<dbReference type="SUPFAM" id="SSF56112">
    <property type="entry name" value="Protein kinase-like (PK-like)"/>
    <property type="match status" value="1"/>
</dbReference>
<dbReference type="InterPro" id="IPR011009">
    <property type="entry name" value="Kinase-like_dom_sf"/>
</dbReference>
<evidence type="ECO:0000259" key="1">
    <source>
        <dbReference type="Pfam" id="PF20613"/>
    </source>
</evidence>
<dbReference type="AlphaFoldDB" id="A7Z3I6"/>
<dbReference type="GeneID" id="93080335"/>
<feature type="domain" description="HipA-like kinase" evidence="1">
    <location>
        <begin position="11"/>
        <end position="189"/>
    </location>
</feature>
<dbReference type="RefSeq" id="WP_012117319.1">
    <property type="nucleotide sequence ID" value="NC_009725.2"/>
</dbReference>
<dbReference type="InterPro" id="IPR046748">
    <property type="entry name" value="HipA_2"/>
</dbReference>
<protein>
    <recommendedName>
        <fullName evidence="1">HipA-like kinase domain-containing protein</fullName>
    </recommendedName>
</protein>
<keyword evidence="3" id="KW-1185">Reference proteome</keyword>
<accession>A7Z3I6</accession>
<dbReference type="Pfam" id="PF20613">
    <property type="entry name" value="HipA_2"/>
    <property type="match status" value="1"/>
</dbReference>
<evidence type="ECO:0000313" key="2">
    <source>
        <dbReference type="EMBL" id="ABS73562.1"/>
    </source>
</evidence>